<dbReference type="PROSITE" id="PS00061">
    <property type="entry name" value="ADH_SHORT"/>
    <property type="match status" value="1"/>
</dbReference>
<protein>
    <submittedName>
        <fullName evidence="6 7">Uncharacterized protein</fullName>
    </submittedName>
</protein>
<dbReference type="InterPro" id="IPR036291">
    <property type="entry name" value="NAD(P)-bd_dom_sf"/>
</dbReference>
<evidence type="ECO:0000256" key="2">
    <source>
        <dbReference type="ARBA" id="ARBA00023002"/>
    </source>
</evidence>
<dbReference type="PRINTS" id="PR00080">
    <property type="entry name" value="SDRFAMILY"/>
</dbReference>
<reference evidence="8" key="1">
    <citation type="submission" date="2012-12" db="EMBL/GenBank/DDBJ databases">
        <authorList>
            <person name="Hellsten U."/>
            <person name="Grimwood J."/>
            <person name="Chapman J.A."/>
            <person name="Shapiro H."/>
            <person name="Aerts A."/>
            <person name="Otillar R.P."/>
            <person name="Terry A.Y."/>
            <person name="Boore J.L."/>
            <person name="Simakov O."/>
            <person name="Marletaz F."/>
            <person name="Cho S.-J."/>
            <person name="Edsinger-Gonzales E."/>
            <person name="Havlak P."/>
            <person name="Kuo D.-H."/>
            <person name="Larsson T."/>
            <person name="Lv J."/>
            <person name="Arendt D."/>
            <person name="Savage R."/>
            <person name="Osoegawa K."/>
            <person name="de Jong P."/>
            <person name="Lindberg D.R."/>
            <person name="Seaver E.C."/>
            <person name="Weisblat D.A."/>
            <person name="Putnam N.H."/>
            <person name="Grigoriev I.V."/>
            <person name="Rokhsar D.S."/>
        </authorList>
    </citation>
    <scope>NUCLEOTIDE SEQUENCE</scope>
</reference>
<dbReference type="Pfam" id="PF00106">
    <property type="entry name" value="adh_short"/>
    <property type="match status" value="1"/>
</dbReference>
<organism evidence="7 8">
    <name type="scientific">Helobdella robusta</name>
    <name type="common">Californian leech</name>
    <dbReference type="NCBI Taxonomy" id="6412"/>
    <lineage>
        <taxon>Eukaryota</taxon>
        <taxon>Metazoa</taxon>
        <taxon>Spiralia</taxon>
        <taxon>Lophotrochozoa</taxon>
        <taxon>Annelida</taxon>
        <taxon>Clitellata</taxon>
        <taxon>Hirudinea</taxon>
        <taxon>Rhynchobdellida</taxon>
        <taxon>Glossiphoniidae</taxon>
        <taxon>Helobdella</taxon>
    </lineage>
</organism>
<evidence type="ECO:0000256" key="4">
    <source>
        <dbReference type="RuleBase" id="RU000363"/>
    </source>
</evidence>
<reference evidence="6 8" key="2">
    <citation type="journal article" date="2013" name="Nature">
        <title>Insights into bilaterian evolution from three spiralian genomes.</title>
        <authorList>
            <person name="Simakov O."/>
            <person name="Marletaz F."/>
            <person name="Cho S.J."/>
            <person name="Edsinger-Gonzales E."/>
            <person name="Havlak P."/>
            <person name="Hellsten U."/>
            <person name="Kuo D.H."/>
            <person name="Larsson T."/>
            <person name="Lv J."/>
            <person name="Arendt D."/>
            <person name="Savage R."/>
            <person name="Osoegawa K."/>
            <person name="de Jong P."/>
            <person name="Grimwood J."/>
            <person name="Chapman J.A."/>
            <person name="Shapiro H."/>
            <person name="Aerts A."/>
            <person name="Otillar R.P."/>
            <person name="Terry A.Y."/>
            <person name="Boore J.L."/>
            <person name="Grigoriev I.V."/>
            <person name="Lindberg D.R."/>
            <person name="Seaver E.C."/>
            <person name="Weisblat D.A."/>
            <person name="Putnam N.H."/>
            <person name="Rokhsar D.S."/>
        </authorList>
    </citation>
    <scope>NUCLEOTIDE SEQUENCE</scope>
</reference>
<keyword evidence="8" id="KW-1185">Reference proteome</keyword>
<comment type="function">
    <text evidence="3">Putative oxidoreductase.</text>
</comment>
<dbReference type="EnsemblMetazoa" id="HelroT194864">
    <property type="protein sequence ID" value="HelroP194864"/>
    <property type="gene ID" value="HelroG194864"/>
</dbReference>
<keyword evidence="5" id="KW-0175">Coiled coil</keyword>
<dbReference type="OrthoDB" id="5307821at2759"/>
<comment type="similarity">
    <text evidence="1 4">Belongs to the short-chain dehydrogenases/reductases (SDR) family.</text>
</comment>
<evidence type="ECO:0000313" key="8">
    <source>
        <dbReference type="Proteomes" id="UP000015101"/>
    </source>
</evidence>
<dbReference type="GO" id="GO:0016020">
    <property type="term" value="C:membrane"/>
    <property type="evidence" value="ECO:0000318"/>
    <property type="project" value="GO_Central"/>
</dbReference>
<dbReference type="GO" id="GO:0016491">
    <property type="term" value="F:oxidoreductase activity"/>
    <property type="evidence" value="ECO:0007669"/>
    <property type="project" value="UniProtKB-KW"/>
</dbReference>
<evidence type="ECO:0000256" key="3">
    <source>
        <dbReference type="ARBA" id="ARBA00037096"/>
    </source>
</evidence>
<reference evidence="7" key="3">
    <citation type="submission" date="2015-06" db="UniProtKB">
        <authorList>
            <consortium name="EnsemblMetazoa"/>
        </authorList>
    </citation>
    <scope>IDENTIFICATION</scope>
</reference>
<evidence type="ECO:0000313" key="7">
    <source>
        <dbReference type="EnsemblMetazoa" id="HelroP194864"/>
    </source>
</evidence>
<dbReference type="InterPro" id="IPR020904">
    <property type="entry name" value="Sc_DH/Rdtase_CS"/>
</dbReference>
<dbReference type="SUPFAM" id="SSF51735">
    <property type="entry name" value="NAD(P)-binding Rossmann-fold domains"/>
    <property type="match status" value="1"/>
</dbReference>
<dbReference type="CTD" id="20213175"/>
<accession>T1FWI0</accession>
<name>T1FWI0_HELRO</name>
<dbReference type="EMBL" id="AMQM01008716">
    <property type="status" value="NOT_ANNOTATED_CDS"/>
    <property type="molecule type" value="Genomic_DNA"/>
</dbReference>
<dbReference type="RefSeq" id="XP_009010617.1">
    <property type="nucleotide sequence ID" value="XM_009012369.1"/>
</dbReference>
<keyword evidence="2" id="KW-0560">Oxidoreductase</keyword>
<sequence>MSVLLFSVGVGLLSVAGTVYYFFCYKKCSSSLKGKVVLIVGASSGIGEACAHIFYKENCKLILCAKDLPDLERVKKEVEESYRKTDENCESTSEEVTIFQLDISNLNETTKKISECIQIHGHIDILLGIAGISFRGKIIETELSVDQLIMSVNYFGHVAATKAVLKSMVERRSGHIVYMSSLQGKLSIPFRSAYSASKHAIQAFADCLRAEVAQFNVRVSVVSPAYVRTNLSLNALTSSGSLHGKMDENQKSGMSAEEVGQAVVQAVLLDKKEVLLANCSYKMIVYFRNFLSDIYFMAMARRARSS</sequence>
<dbReference type="AlphaFoldDB" id="T1FWI0"/>
<dbReference type="Gene3D" id="3.40.50.720">
    <property type="entry name" value="NAD(P)-binding Rossmann-like Domain"/>
    <property type="match status" value="1"/>
</dbReference>
<dbReference type="PRINTS" id="PR00081">
    <property type="entry name" value="GDHRDH"/>
</dbReference>
<dbReference type="GeneID" id="20213175"/>
<dbReference type="eggNOG" id="KOG1205">
    <property type="taxonomic scope" value="Eukaryota"/>
</dbReference>
<dbReference type="STRING" id="6412.T1FWI0"/>
<dbReference type="OMA" id="YFWIMAK"/>
<dbReference type="HOGENOM" id="CLU_010194_2_1_1"/>
<proteinExistence type="inferred from homology"/>
<dbReference type="Proteomes" id="UP000015101">
    <property type="component" value="Unassembled WGS sequence"/>
</dbReference>
<evidence type="ECO:0000313" key="6">
    <source>
        <dbReference type="EMBL" id="ESO11327.1"/>
    </source>
</evidence>
<feature type="coiled-coil region" evidence="5">
    <location>
        <begin position="68"/>
        <end position="95"/>
    </location>
</feature>
<gene>
    <name evidence="7" type="primary">20213175</name>
    <name evidence="6" type="ORF">HELRODRAFT_194864</name>
</gene>
<dbReference type="InterPro" id="IPR002347">
    <property type="entry name" value="SDR_fam"/>
</dbReference>
<dbReference type="KEGG" id="hro:HELRODRAFT_194864"/>
<dbReference type="PANTHER" id="PTHR44196">
    <property type="entry name" value="DEHYDROGENASE/REDUCTASE SDR FAMILY MEMBER 7B"/>
    <property type="match status" value="1"/>
</dbReference>
<evidence type="ECO:0000256" key="5">
    <source>
        <dbReference type="SAM" id="Coils"/>
    </source>
</evidence>
<dbReference type="PANTHER" id="PTHR44196:SF1">
    <property type="entry name" value="DEHYDROGENASE_REDUCTASE SDR FAMILY MEMBER 7B"/>
    <property type="match status" value="1"/>
</dbReference>
<dbReference type="EMBL" id="KB095830">
    <property type="protein sequence ID" value="ESO11327.1"/>
    <property type="molecule type" value="Genomic_DNA"/>
</dbReference>
<evidence type="ECO:0000256" key="1">
    <source>
        <dbReference type="ARBA" id="ARBA00006484"/>
    </source>
</evidence>
<dbReference type="InParanoid" id="T1FWI0"/>
<dbReference type="FunCoup" id="T1FWI0">
    <property type="interactions" value="90"/>
</dbReference>